<name>A0A814ZST4_9BILA</name>
<dbReference type="EMBL" id="CAJOBD010000352">
    <property type="protein sequence ID" value="CAF3652029.1"/>
    <property type="molecule type" value="Genomic_DNA"/>
</dbReference>
<evidence type="ECO:0000313" key="1">
    <source>
        <dbReference type="EMBL" id="CAF1247698.1"/>
    </source>
</evidence>
<protein>
    <submittedName>
        <fullName evidence="1">Uncharacterized protein</fullName>
    </submittedName>
</protein>
<dbReference type="Proteomes" id="UP000663864">
    <property type="component" value="Unassembled WGS sequence"/>
</dbReference>
<dbReference type="AlphaFoldDB" id="A0A814ZST4"/>
<dbReference type="Proteomes" id="UP000663836">
    <property type="component" value="Unassembled WGS sequence"/>
</dbReference>
<dbReference type="EMBL" id="CAJNOT010001778">
    <property type="protein sequence ID" value="CAF1247698.1"/>
    <property type="molecule type" value="Genomic_DNA"/>
</dbReference>
<sequence>MKCFVRSIKILCFDGSFYYRKPPSRCIPDTLKEKTYRRHEQFMNSLAAQHSCCQHQNECEKKIFPQYNTQTVTITHRTNSSAYHTDKLIIDFLVKQIRQRLESVIDPSDYHDVFKCAQILVTELLNKEPSLCAEDVINRVIAIMNTPFCIVNTGSNIVNKNGLLTNMENSPTITTSEYYPVMPPSCSLFPF</sequence>
<reference evidence="1" key="1">
    <citation type="submission" date="2021-02" db="EMBL/GenBank/DDBJ databases">
        <authorList>
            <person name="Nowell W R."/>
        </authorList>
    </citation>
    <scope>NUCLEOTIDE SEQUENCE</scope>
</reference>
<comment type="caution">
    <text evidence="1">The sequence shown here is derived from an EMBL/GenBank/DDBJ whole genome shotgun (WGS) entry which is preliminary data.</text>
</comment>
<evidence type="ECO:0000313" key="2">
    <source>
        <dbReference type="EMBL" id="CAF3652029.1"/>
    </source>
</evidence>
<gene>
    <name evidence="2" type="ORF">JBS370_LOCUS6408</name>
    <name evidence="1" type="ORF">ZHD862_LOCUS25218</name>
</gene>
<organism evidence="1 3">
    <name type="scientific">Rotaria sordida</name>
    <dbReference type="NCBI Taxonomy" id="392033"/>
    <lineage>
        <taxon>Eukaryota</taxon>
        <taxon>Metazoa</taxon>
        <taxon>Spiralia</taxon>
        <taxon>Gnathifera</taxon>
        <taxon>Rotifera</taxon>
        <taxon>Eurotatoria</taxon>
        <taxon>Bdelloidea</taxon>
        <taxon>Philodinida</taxon>
        <taxon>Philodinidae</taxon>
        <taxon>Rotaria</taxon>
    </lineage>
</organism>
<accession>A0A814ZST4</accession>
<proteinExistence type="predicted"/>
<evidence type="ECO:0000313" key="3">
    <source>
        <dbReference type="Proteomes" id="UP000663864"/>
    </source>
</evidence>